<dbReference type="PANTHER" id="PTHR40396">
    <property type="entry name" value="ATPASE-LIKE PROTEIN"/>
    <property type="match status" value="1"/>
</dbReference>
<dbReference type="Gene3D" id="3.40.50.300">
    <property type="entry name" value="P-loop containing nucleotide triphosphate hydrolases"/>
    <property type="match status" value="1"/>
</dbReference>
<comment type="caution">
    <text evidence="2">The sequence shown here is derived from an EMBL/GenBank/DDBJ whole genome shotgun (WGS) entry which is preliminary data.</text>
</comment>
<dbReference type="PANTHER" id="PTHR40396:SF1">
    <property type="entry name" value="ATPASE AAA-TYPE CORE DOMAIN-CONTAINING PROTEIN"/>
    <property type="match status" value="1"/>
</dbReference>
<dbReference type="SUPFAM" id="SSF52540">
    <property type="entry name" value="P-loop containing nucleoside triphosphate hydrolases"/>
    <property type="match status" value="1"/>
</dbReference>
<sequence>MEPIIRVLDVTLQNFKNVRYGKVTFPSSKSMSVDNSDVLGVYGQNGSGKTAIVEAFGVLKTFLQADKFPNEFKHLIYSGEQTASLQFSFLVQKETEQFILEYTIDFGNLKDKAVLKNESLRYKKVAKGVRIKELISYSASENSDFLNVRNPEKIKGFDSIVDLKVSKSLAQKEKTSYLFRKDTLEILERNELQDEYYYLSTLKFSFCRNLHIVTNESSGLIYANIILPIAFQMENSSFDGGGTVPFEFDGSRVIPKNVYEMAVDIFEQINIVLTKVIPGLTVELNDLGRETDVNGKEGVRVEILSNRNGIKLPFWCESDGIKKLFSILSTLITMFNKSNSCIIIDELDAGIFEFLLGEIIEILEIHGKGQLLFTSHNLRLLEVLSKECLFFTTTNPDNRYIKLSGLTKTNNLRDVYIRAIQLGGQVEEIYHETDSFYLRQAFRKAGEIR</sequence>
<feature type="domain" description="ATPase AAA-type core" evidence="1">
    <location>
        <begin position="39"/>
        <end position="382"/>
    </location>
</feature>
<organism evidence="2 3">
    <name type="scientific">Sporosarcina siberiensis</name>
    <dbReference type="NCBI Taxonomy" id="1365606"/>
    <lineage>
        <taxon>Bacteria</taxon>
        <taxon>Bacillati</taxon>
        <taxon>Bacillota</taxon>
        <taxon>Bacilli</taxon>
        <taxon>Bacillales</taxon>
        <taxon>Caryophanaceae</taxon>
        <taxon>Sporosarcina</taxon>
    </lineage>
</organism>
<evidence type="ECO:0000313" key="2">
    <source>
        <dbReference type="EMBL" id="MFD1927593.1"/>
    </source>
</evidence>
<dbReference type="EMBL" id="JBHUGI010000013">
    <property type="protein sequence ID" value="MFD1927593.1"/>
    <property type="molecule type" value="Genomic_DNA"/>
</dbReference>
<gene>
    <name evidence="2" type="ORF">ACFSFY_05875</name>
</gene>
<dbReference type="InterPro" id="IPR003959">
    <property type="entry name" value="ATPase_AAA_core"/>
</dbReference>
<accession>A0ABW4SDM0</accession>
<reference evidence="3" key="1">
    <citation type="journal article" date="2019" name="Int. J. Syst. Evol. Microbiol.">
        <title>The Global Catalogue of Microorganisms (GCM) 10K type strain sequencing project: providing services to taxonomists for standard genome sequencing and annotation.</title>
        <authorList>
            <consortium name="The Broad Institute Genomics Platform"/>
            <consortium name="The Broad Institute Genome Sequencing Center for Infectious Disease"/>
            <person name="Wu L."/>
            <person name="Ma J."/>
        </authorList>
    </citation>
    <scope>NUCLEOTIDE SEQUENCE [LARGE SCALE GENOMIC DNA]</scope>
    <source>
        <strain evidence="3">CGMCC 4.7177</strain>
    </source>
</reference>
<dbReference type="RefSeq" id="WP_381536254.1">
    <property type="nucleotide sequence ID" value="NZ_JBHUGI010000013.1"/>
</dbReference>
<dbReference type="Proteomes" id="UP001597218">
    <property type="component" value="Unassembled WGS sequence"/>
</dbReference>
<evidence type="ECO:0000259" key="1">
    <source>
        <dbReference type="Pfam" id="PF13304"/>
    </source>
</evidence>
<evidence type="ECO:0000313" key="3">
    <source>
        <dbReference type="Proteomes" id="UP001597218"/>
    </source>
</evidence>
<dbReference type="InterPro" id="IPR027417">
    <property type="entry name" value="P-loop_NTPase"/>
</dbReference>
<protein>
    <submittedName>
        <fullName evidence="2">AAA family ATPase</fullName>
    </submittedName>
</protein>
<name>A0ABW4SDM0_9BACL</name>
<dbReference type="Pfam" id="PF13304">
    <property type="entry name" value="AAA_21"/>
    <property type="match status" value="1"/>
</dbReference>
<proteinExistence type="predicted"/>
<keyword evidence="3" id="KW-1185">Reference proteome</keyword>